<keyword evidence="7 8" id="KW-0472">Membrane</keyword>
<evidence type="ECO:0000256" key="7">
    <source>
        <dbReference type="ARBA" id="ARBA00023136"/>
    </source>
</evidence>
<reference evidence="9 10" key="2">
    <citation type="journal article" date="2015" name="Syst. Appl. Microbiol.">
        <title>Nitrincola nitratireducens sp. nov. isolated from a haloalkaline crater lake.</title>
        <authorList>
            <person name="Singh A."/>
            <person name="Vaidya B."/>
            <person name="Tanuku N.R."/>
            <person name="Pinnaka A.K."/>
        </authorList>
    </citation>
    <scope>NUCLEOTIDE SEQUENCE [LARGE SCALE GENOMIC DNA]</scope>
    <source>
        <strain evidence="9 10">AK23</strain>
    </source>
</reference>
<feature type="transmembrane region" description="Helical" evidence="8">
    <location>
        <begin position="169"/>
        <end position="189"/>
    </location>
</feature>
<dbReference type="Pfam" id="PF03547">
    <property type="entry name" value="Mem_trans"/>
    <property type="match status" value="1"/>
</dbReference>
<keyword evidence="6 8" id="KW-1133">Transmembrane helix</keyword>
<feature type="transmembrane region" description="Helical" evidence="8">
    <location>
        <begin position="127"/>
        <end position="157"/>
    </location>
</feature>
<dbReference type="GO" id="GO:0005886">
    <property type="term" value="C:plasma membrane"/>
    <property type="evidence" value="ECO:0007669"/>
    <property type="project" value="UniProtKB-SubCell"/>
</dbReference>
<feature type="transmembrane region" description="Helical" evidence="8">
    <location>
        <begin position="7"/>
        <end position="28"/>
    </location>
</feature>
<dbReference type="InterPro" id="IPR038770">
    <property type="entry name" value="Na+/solute_symporter_sf"/>
</dbReference>
<comment type="subcellular location">
    <subcellularLocation>
        <location evidence="1">Cell membrane</location>
        <topology evidence="1">Multi-pass membrane protein</topology>
    </subcellularLocation>
</comment>
<evidence type="ECO:0000256" key="6">
    <source>
        <dbReference type="ARBA" id="ARBA00022989"/>
    </source>
</evidence>
<dbReference type="Gene3D" id="1.20.1530.20">
    <property type="match status" value="1"/>
</dbReference>
<feature type="transmembrane region" description="Helical" evidence="8">
    <location>
        <begin position="37"/>
        <end position="60"/>
    </location>
</feature>
<keyword evidence="10" id="KW-1185">Reference proteome</keyword>
<reference evidence="10" key="1">
    <citation type="submission" date="2012-11" db="EMBL/GenBank/DDBJ databases">
        <authorList>
            <person name="Singh A."/>
            <person name="Pinnaka A.K."/>
            <person name="Vaidya B."/>
        </authorList>
    </citation>
    <scope>NUCLEOTIDE SEQUENCE [LARGE SCALE GENOMIC DNA]</scope>
    <source>
        <strain evidence="10">AK23</strain>
    </source>
</reference>
<comment type="similarity">
    <text evidence="2">Belongs to the auxin efflux carrier (TC 2.A.69) family.</text>
</comment>
<feature type="transmembrane region" description="Helical" evidence="8">
    <location>
        <begin position="235"/>
        <end position="253"/>
    </location>
</feature>
<keyword evidence="3" id="KW-0813">Transport</keyword>
<keyword evidence="4" id="KW-1003">Cell membrane</keyword>
<accession>W9UZ20</accession>
<dbReference type="STRING" id="1229521.D791_00728"/>
<name>W9UZ20_9GAMM</name>
<evidence type="ECO:0000313" key="10">
    <source>
        <dbReference type="Proteomes" id="UP000019464"/>
    </source>
</evidence>
<dbReference type="OrthoDB" id="9786439at2"/>
<dbReference type="PANTHER" id="PTHR36838:SF4">
    <property type="entry name" value="AUXIN EFFLUX CARRIER FAMILY PROTEIN"/>
    <property type="match status" value="1"/>
</dbReference>
<feature type="transmembrane region" description="Helical" evidence="8">
    <location>
        <begin position="72"/>
        <end position="90"/>
    </location>
</feature>
<organism evidence="9 10">
    <name type="scientific">Nitrincola nitratireducens</name>
    <dbReference type="NCBI Taxonomy" id="1229521"/>
    <lineage>
        <taxon>Bacteria</taxon>
        <taxon>Pseudomonadati</taxon>
        <taxon>Pseudomonadota</taxon>
        <taxon>Gammaproteobacteria</taxon>
        <taxon>Oceanospirillales</taxon>
        <taxon>Oceanospirillaceae</taxon>
        <taxon>Nitrincola</taxon>
    </lineage>
</organism>
<proteinExistence type="inferred from homology"/>
<evidence type="ECO:0000256" key="5">
    <source>
        <dbReference type="ARBA" id="ARBA00022692"/>
    </source>
</evidence>
<evidence type="ECO:0000256" key="1">
    <source>
        <dbReference type="ARBA" id="ARBA00004651"/>
    </source>
</evidence>
<dbReference type="GO" id="GO:0055085">
    <property type="term" value="P:transmembrane transport"/>
    <property type="evidence" value="ECO:0007669"/>
    <property type="project" value="InterPro"/>
</dbReference>
<comment type="caution">
    <text evidence="9">The sequence shown here is derived from an EMBL/GenBank/DDBJ whole genome shotgun (WGS) entry which is preliminary data.</text>
</comment>
<gene>
    <name evidence="9" type="ORF">D791_00728</name>
</gene>
<keyword evidence="5 8" id="KW-0812">Transmembrane</keyword>
<feature type="transmembrane region" description="Helical" evidence="8">
    <location>
        <begin position="201"/>
        <end position="223"/>
    </location>
</feature>
<evidence type="ECO:0000256" key="8">
    <source>
        <dbReference type="SAM" id="Phobius"/>
    </source>
</evidence>
<dbReference type="Proteomes" id="UP000019464">
    <property type="component" value="Unassembled WGS sequence"/>
</dbReference>
<dbReference type="EMBL" id="AONB01000002">
    <property type="protein sequence ID" value="EXJ12483.1"/>
    <property type="molecule type" value="Genomic_DNA"/>
</dbReference>
<evidence type="ECO:0000313" key="9">
    <source>
        <dbReference type="EMBL" id="EXJ12483.1"/>
    </source>
</evidence>
<evidence type="ECO:0000256" key="4">
    <source>
        <dbReference type="ARBA" id="ARBA00022475"/>
    </source>
</evidence>
<protein>
    <submittedName>
        <fullName evidence="9">Auxin efflux carrier</fullName>
    </submittedName>
</protein>
<dbReference type="AlphaFoldDB" id="W9UZ20"/>
<dbReference type="RefSeq" id="WP_036507776.1">
    <property type="nucleotide sequence ID" value="NZ_AONB01000002.1"/>
</dbReference>
<dbReference type="PANTHER" id="PTHR36838">
    <property type="entry name" value="AUXIN EFFLUX CARRIER FAMILY PROTEIN"/>
    <property type="match status" value="1"/>
</dbReference>
<feature type="transmembrane region" description="Helical" evidence="8">
    <location>
        <begin position="259"/>
        <end position="278"/>
    </location>
</feature>
<dbReference type="InterPro" id="IPR004776">
    <property type="entry name" value="Mem_transp_PIN-like"/>
</dbReference>
<sequence>MNGQLDIVFQILAITGPVFIMVIVGWCLKRFAIIDDAFISTASNLTYRITMPFLLFIGIVKADLNTALQPKLIVYFSLATILGCAVAWVWAIKRIPVADRGVYVQGAFRGNCGVVALALAVNQFGDYGLSIGSVLSGLVIILFNVLSTIVLSVYSSVFTFNFRSIIKELLQNPLIISVLIGLLVSYANLSPPTWFMVSGEYLASMTLPIALICIGGTLSLSALVSSGGAALSASLFKLVFIPVVFTVIGWLIGFEGRELGVLFLFLAAPTAAVSYVMAKAAGGDARFAANIIALSTALSIVTISAGLYGLTALRWV</sequence>
<evidence type="ECO:0000256" key="2">
    <source>
        <dbReference type="ARBA" id="ARBA00010145"/>
    </source>
</evidence>
<feature type="transmembrane region" description="Helical" evidence="8">
    <location>
        <begin position="287"/>
        <end position="310"/>
    </location>
</feature>
<evidence type="ECO:0000256" key="3">
    <source>
        <dbReference type="ARBA" id="ARBA00022448"/>
    </source>
</evidence>